<keyword evidence="3" id="KW-0808">Transferase</keyword>
<organism evidence="10 11">
    <name type="scientific">candidate division KSB3 bacterium</name>
    <dbReference type="NCBI Taxonomy" id="2044937"/>
    <lineage>
        <taxon>Bacteria</taxon>
        <taxon>candidate division KSB3</taxon>
    </lineage>
</organism>
<dbReference type="GO" id="GO:0016020">
    <property type="term" value="C:membrane"/>
    <property type="evidence" value="ECO:0007669"/>
    <property type="project" value="InterPro"/>
</dbReference>
<keyword evidence="7" id="KW-0333">Golgi apparatus</keyword>
<keyword evidence="5" id="KW-0735">Signal-anchor</keyword>
<keyword evidence="4" id="KW-0812">Transmembrane</keyword>
<keyword evidence="9" id="KW-0325">Glycoprotein</keyword>
<keyword evidence="8" id="KW-0472">Membrane</keyword>
<evidence type="ECO:0000256" key="6">
    <source>
        <dbReference type="ARBA" id="ARBA00022989"/>
    </source>
</evidence>
<evidence type="ECO:0000256" key="7">
    <source>
        <dbReference type="ARBA" id="ARBA00023034"/>
    </source>
</evidence>
<dbReference type="SUPFAM" id="SSF52540">
    <property type="entry name" value="P-loop containing nucleoside triphosphate hydrolases"/>
    <property type="match status" value="1"/>
</dbReference>
<sequence length="278" mass="32442">MWEGLRPLVAKGYDLVYGRALKEKIFFLHIPKCGGKSCDAAIMKHYDPFSSVHITAAQSFQAAALMYELDDPIVKDFDSVLTFREHLLLYFMHRQGIRYITGHVSFSERAYQEFQKTYNFLTMIRDPVKRWISNFFFHRHKLQNRDYVGIEDDLATFLCSERGTLEGQRLVRMLGGVNSSHDYASQAAIEQAQKNLHKFAIIGCLEHLDLFLAQFRQRFGVSLRFPRKNQNPKTSEYIQTAVSKDMEEKITQICQPDIDVYNYAIQTFVKRGSLRWKT</sequence>
<dbReference type="PANTHER" id="PTHR12129">
    <property type="entry name" value="HEPARAN SULFATE 2-O-SULFOTRANSFERASE"/>
    <property type="match status" value="1"/>
</dbReference>
<reference evidence="10 11" key="1">
    <citation type="submission" date="2017-10" db="EMBL/GenBank/DDBJ databases">
        <title>Novel microbial diversity and functional potential in the marine mammal oral microbiome.</title>
        <authorList>
            <person name="Dudek N.K."/>
            <person name="Sun C.L."/>
            <person name="Burstein D."/>
            <person name="Kantor R.S."/>
            <person name="Aliaga Goltsman D.S."/>
            <person name="Bik E.M."/>
            <person name="Thomas B.C."/>
            <person name="Banfield J.F."/>
            <person name="Relman D.A."/>
        </authorList>
    </citation>
    <scope>NUCLEOTIDE SEQUENCE [LARGE SCALE GENOMIC DNA]</scope>
    <source>
        <strain evidence="10">DOLZORAL124_49_17</strain>
    </source>
</reference>
<evidence type="ECO:0000256" key="9">
    <source>
        <dbReference type="ARBA" id="ARBA00023180"/>
    </source>
</evidence>
<gene>
    <name evidence="10" type="ORF">CSB45_04390</name>
</gene>
<evidence type="ECO:0000256" key="5">
    <source>
        <dbReference type="ARBA" id="ARBA00022968"/>
    </source>
</evidence>
<dbReference type="GO" id="GO:0008146">
    <property type="term" value="F:sulfotransferase activity"/>
    <property type="evidence" value="ECO:0007669"/>
    <property type="project" value="InterPro"/>
</dbReference>
<dbReference type="Pfam" id="PF03567">
    <property type="entry name" value="Sulfotransfer_2"/>
    <property type="match status" value="1"/>
</dbReference>
<evidence type="ECO:0008006" key="12">
    <source>
        <dbReference type="Google" id="ProtNLM"/>
    </source>
</evidence>
<comment type="subcellular location">
    <subcellularLocation>
        <location evidence="1">Golgi apparatus membrane</location>
        <topology evidence="1">Single-pass type II membrane protein</topology>
    </subcellularLocation>
</comment>
<keyword evidence="6" id="KW-1133">Transmembrane helix</keyword>
<dbReference type="InterPro" id="IPR027417">
    <property type="entry name" value="P-loop_NTPase"/>
</dbReference>
<dbReference type="Proteomes" id="UP000229740">
    <property type="component" value="Unassembled WGS sequence"/>
</dbReference>
<evidence type="ECO:0000313" key="10">
    <source>
        <dbReference type="EMBL" id="PID58311.1"/>
    </source>
</evidence>
<dbReference type="InterPro" id="IPR007734">
    <property type="entry name" value="Heparan_SO4_2-O-STrfase"/>
</dbReference>
<evidence type="ECO:0000256" key="4">
    <source>
        <dbReference type="ARBA" id="ARBA00022692"/>
    </source>
</evidence>
<dbReference type="Gene3D" id="3.40.50.300">
    <property type="entry name" value="P-loop containing nucleotide triphosphate hydrolases"/>
    <property type="match status" value="1"/>
</dbReference>
<comment type="similarity">
    <text evidence="2">Belongs to the sulfotransferase 3 family.</text>
</comment>
<evidence type="ECO:0000256" key="8">
    <source>
        <dbReference type="ARBA" id="ARBA00023136"/>
    </source>
</evidence>
<evidence type="ECO:0000256" key="1">
    <source>
        <dbReference type="ARBA" id="ARBA00004323"/>
    </source>
</evidence>
<name>A0A2G6E968_9BACT</name>
<comment type="caution">
    <text evidence="10">The sequence shown here is derived from an EMBL/GenBank/DDBJ whole genome shotgun (WGS) entry which is preliminary data.</text>
</comment>
<evidence type="ECO:0000256" key="2">
    <source>
        <dbReference type="ARBA" id="ARBA00010569"/>
    </source>
</evidence>
<dbReference type="EMBL" id="PDPS01000023">
    <property type="protein sequence ID" value="PID58311.1"/>
    <property type="molecule type" value="Genomic_DNA"/>
</dbReference>
<dbReference type="InterPro" id="IPR005331">
    <property type="entry name" value="Sulfotransferase"/>
</dbReference>
<dbReference type="PANTHER" id="PTHR12129:SF15">
    <property type="entry name" value="URONYL 2-SULFOTRANSFERASE"/>
    <property type="match status" value="1"/>
</dbReference>
<dbReference type="AlphaFoldDB" id="A0A2G6E968"/>
<evidence type="ECO:0000313" key="11">
    <source>
        <dbReference type="Proteomes" id="UP000229740"/>
    </source>
</evidence>
<proteinExistence type="inferred from homology"/>
<protein>
    <recommendedName>
        <fullName evidence="12">Sulfotransferase family protein</fullName>
    </recommendedName>
</protein>
<accession>A0A2G6E968</accession>
<evidence type="ECO:0000256" key="3">
    <source>
        <dbReference type="ARBA" id="ARBA00022679"/>
    </source>
</evidence>